<sequence length="128" mass="13849">MTVRCGRGWVGYCNGEEVAGMGIGTEGGMVIGPQTSTTTVNDATTLVCRVRLNLEDSSCSPEVDGDATPNHLWYSTRGNVLLATIPKFSHIEASKQSRALVLCFDRTASEYEKDFCLNALQRRALSDG</sequence>
<protein>
    <submittedName>
        <fullName evidence="1">Uncharacterized protein</fullName>
    </submittedName>
</protein>
<dbReference type="EMBL" id="KZ293654">
    <property type="protein sequence ID" value="PBK94229.1"/>
    <property type="molecule type" value="Genomic_DNA"/>
</dbReference>
<evidence type="ECO:0000313" key="2">
    <source>
        <dbReference type="Proteomes" id="UP000217790"/>
    </source>
</evidence>
<dbReference type="Proteomes" id="UP000217790">
    <property type="component" value="Unassembled WGS sequence"/>
</dbReference>
<evidence type="ECO:0000313" key="1">
    <source>
        <dbReference type="EMBL" id="PBK94229.1"/>
    </source>
</evidence>
<dbReference type="InParanoid" id="A0A2H3DG79"/>
<gene>
    <name evidence="1" type="ORF">ARMGADRAFT_1029382</name>
</gene>
<dbReference type="AlphaFoldDB" id="A0A2H3DG79"/>
<proteinExistence type="predicted"/>
<name>A0A2H3DG79_ARMGA</name>
<dbReference type="OrthoDB" id="10558120at2759"/>
<keyword evidence="2" id="KW-1185">Reference proteome</keyword>
<reference evidence="2" key="1">
    <citation type="journal article" date="2017" name="Nat. Ecol. Evol.">
        <title>Genome expansion and lineage-specific genetic innovations in the forest pathogenic fungi Armillaria.</title>
        <authorList>
            <person name="Sipos G."/>
            <person name="Prasanna A.N."/>
            <person name="Walter M.C."/>
            <person name="O'Connor E."/>
            <person name="Balint B."/>
            <person name="Krizsan K."/>
            <person name="Kiss B."/>
            <person name="Hess J."/>
            <person name="Varga T."/>
            <person name="Slot J."/>
            <person name="Riley R."/>
            <person name="Boka B."/>
            <person name="Rigling D."/>
            <person name="Barry K."/>
            <person name="Lee J."/>
            <person name="Mihaltcheva S."/>
            <person name="LaButti K."/>
            <person name="Lipzen A."/>
            <person name="Waldron R."/>
            <person name="Moloney N.M."/>
            <person name="Sperisen C."/>
            <person name="Kredics L."/>
            <person name="Vagvoelgyi C."/>
            <person name="Patrignani A."/>
            <person name="Fitzpatrick D."/>
            <person name="Nagy I."/>
            <person name="Doyle S."/>
            <person name="Anderson J.B."/>
            <person name="Grigoriev I.V."/>
            <person name="Gueldener U."/>
            <person name="Muensterkoetter M."/>
            <person name="Nagy L.G."/>
        </authorList>
    </citation>
    <scope>NUCLEOTIDE SEQUENCE [LARGE SCALE GENOMIC DNA]</scope>
    <source>
        <strain evidence="2">Ar21-2</strain>
    </source>
</reference>
<accession>A0A2H3DG79</accession>
<organism evidence="1 2">
    <name type="scientific">Armillaria gallica</name>
    <name type="common">Bulbous honey fungus</name>
    <name type="synonym">Armillaria bulbosa</name>
    <dbReference type="NCBI Taxonomy" id="47427"/>
    <lineage>
        <taxon>Eukaryota</taxon>
        <taxon>Fungi</taxon>
        <taxon>Dikarya</taxon>
        <taxon>Basidiomycota</taxon>
        <taxon>Agaricomycotina</taxon>
        <taxon>Agaricomycetes</taxon>
        <taxon>Agaricomycetidae</taxon>
        <taxon>Agaricales</taxon>
        <taxon>Marasmiineae</taxon>
        <taxon>Physalacriaceae</taxon>
        <taxon>Armillaria</taxon>
    </lineage>
</organism>